<dbReference type="GO" id="GO:0140359">
    <property type="term" value="F:ABC-type transporter activity"/>
    <property type="evidence" value="ECO:0007669"/>
    <property type="project" value="InterPro"/>
</dbReference>
<dbReference type="PRINTS" id="PR00164">
    <property type="entry name" value="ABC2TRNSPORT"/>
</dbReference>
<comment type="subcellular location">
    <subcellularLocation>
        <location evidence="6">Cell membrane</location>
        <topology evidence="6">Multi-pass membrane protein</topology>
    </subcellularLocation>
    <subcellularLocation>
        <location evidence="1">Membrane</location>
        <topology evidence="1">Multi-pass membrane protein</topology>
    </subcellularLocation>
</comment>
<comment type="caution">
    <text evidence="6">Lacks conserved residue(s) required for the propagation of feature annotation.</text>
</comment>
<feature type="transmembrane region" description="Helical" evidence="6">
    <location>
        <begin position="31"/>
        <end position="50"/>
    </location>
</feature>
<feature type="transmembrane region" description="Helical" evidence="6">
    <location>
        <begin position="340"/>
        <end position="362"/>
    </location>
</feature>
<dbReference type="InterPro" id="IPR047817">
    <property type="entry name" value="ABC2_TM_bact-type"/>
</dbReference>
<name>A0A1I3MGI6_9ACTN</name>
<keyword evidence="6" id="KW-0813">Transport</keyword>
<dbReference type="OrthoDB" id="9778589at2"/>
<evidence type="ECO:0000313" key="9">
    <source>
        <dbReference type="Proteomes" id="UP000198649"/>
    </source>
</evidence>
<sequence>MSSTSGRPSSRSAFVALSVAIFKGFLRDKGAVFFALVFPLMFLVLFGGIFSDQDQSKVDLIQVGDVALVDDLPEGAAEAFADTFEVTTSDDLADALEQVRKGDADVAIEQRGDELVAHYTQTEQVKSAITQGTLRAFVDATNVAQLAAQTGEQPAYSFEAVSVEDDSLTAIQFVTPGLLGWAVAMSASFGAAATLQGWRQSKLLRRLQLSPVSTSTMVGARVAVTIAVALIQMAIFLGLGSVAFGLTLSGSWWMAIPTLVVGTLCFMAIGLLAGAIAKTTEGAVNMANFFVLPMAFLSGSFFPLDAAPAWLRAFSNVLPLKHLNEAMLDVMVRGEGPSAALVPIAVLAAFAIVVTAVAARLFRWDTA</sequence>
<reference evidence="8 9" key="1">
    <citation type="submission" date="2016-10" db="EMBL/GenBank/DDBJ databases">
        <authorList>
            <person name="de Groot N.N."/>
        </authorList>
    </citation>
    <scope>NUCLEOTIDE SEQUENCE [LARGE SCALE GENOMIC DNA]</scope>
    <source>
        <strain evidence="8 9">CGMCC 1.11156</strain>
    </source>
</reference>
<dbReference type="RefSeq" id="WP_091115770.1">
    <property type="nucleotide sequence ID" value="NZ_BKAF01000023.1"/>
</dbReference>
<dbReference type="InterPro" id="IPR000412">
    <property type="entry name" value="ABC_2_transport"/>
</dbReference>
<accession>A0A1I3MGI6</accession>
<comment type="similarity">
    <text evidence="6">Belongs to the ABC-2 integral membrane protein family.</text>
</comment>
<feature type="domain" description="ABC transmembrane type-2" evidence="7">
    <location>
        <begin position="140"/>
        <end position="365"/>
    </location>
</feature>
<dbReference type="PROSITE" id="PS51012">
    <property type="entry name" value="ABC_TM2"/>
    <property type="match status" value="1"/>
</dbReference>
<feature type="transmembrane region" description="Helical" evidence="6">
    <location>
        <begin position="252"/>
        <end position="277"/>
    </location>
</feature>
<protein>
    <recommendedName>
        <fullName evidence="6">Transport permease protein</fullName>
    </recommendedName>
</protein>
<dbReference type="AlphaFoldDB" id="A0A1I3MGI6"/>
<feature type="transmembrane region" description="Helical" evidence="6">
    <location>
        <begin position="289"/>
        <end position="311"/>
    </location>
</feature>
<dbReference type="EMBL" id="FOQG01000015">
    <property type="protein sequence ID" value="SFI95835.1"/>
    <property type="molecule type" value="Genomic_DNA"/>
</dbReference>
<evidence type="ECO:0000256" key="6">
    <source>
        <dbReference type="RuleBase" id="RU361157"/>
    </source>
</evidence>
<evidence type="ECO:0000259" key="7">
    <source>
        <dbReference type="PROSITE" id="PS51012"/>
    </source>
</evidence>
<dbReference type="STRING" id="1005945.SAMN05216561_11581"/>
<evidence type="ECO:0000313" key="8">
    <source>
        <dbReference type="EMBL" id="SFI95835.1"/>
    </source>
</evidence>
<keyword evidence="2 6" id="KW-0812">Transmembrane</keyword>
<keyword evidence="3 6" id="KW-1133">Transmembrane helix</keyword>
<proteinExistence type="inferred from homology"/>
<dbReference type="PANTHER" id="PTHR43027:SF1">
    <property type="entry name" value="DOXORUBICIN RESISTANCE ABC TRANSPORTER PERMEASE PROTEIN DRRC-RELATED"/>
    <property type="match status" value="1"/>
</dbReference>
<dbReference type="Pfam" id="PF12698">
    <property type="entry name" value="ABC2_membrane_3"/>
    <property type="match status" value="1"/>
</dbReference>
<keyword evidence="4 6" id="KW-0472">Membrane</keyword>
<dbReference type="GO" id="GO:0043190">
    <property type="term" value="C:ATP-binding cassette (ABC) transporter complex"/>
    <property type="evidence" value="ECO:0007669"/>
    <property type="project" value="InterPro"/>
</dbReference>
<evidence type="ECO:0000256" key="4">
    <source>
        <dbReference type="ARBA" id="ARBA00023136"/>
    </source>
</evidence>
<evidence type="ECO:0000256" key="2">
    <source>
        <dbReference type="ARBA" id="ARBA00022692"/>
    </source>
</evidence>
<evidence type="ECO:0000256" key="3">
    <source>
        <dbReference type="ARBA" id="ARBA00022989"/>
    </source>
</evidence>
<dbReference type="GO" id="GO:0046677">
    <property type="term" value="P:response to antibiotic"/>
    <property type="evidence" value="ECO:0007669"/>
    <property type="project" value="UniProtKB-KW"/>
</dbReference>
<dbReference type="InterPro" id="IPR013525">
    <property type="entry name" value="ABC2_TM"/>
</dbReference>
<feature type="transmembrane region" description="Helical" evidence="6">
    <location>
        <begin position="218"/>
        <end position="246"/>
    </location>
</feature>
<evidence type="ECO:0000256" key="5">
    <source>
        <dbReference type="ARBA" id="ARBA00023251"/>
    </source>
</evidence>
<keyword evidence="5" id="KW-0046">Antibiotic resistance</keyword>
<dbReference type="InterPro" id="IPR052902">
    <property type="entry name" value="ABC-2_transporter"/>
</dbReference>
<gene>
    <name evidence="8" type="ORF">SAMN05216561_11581</name>
</gene>
<keyword evidence="6" id="KW-1003">Cell membrane</keyword>
<dbReference type="PANTHER" id="PTHR43027">
    <property type="entry name" value="DOXORUBICIN RESISTANCE ABC TRANSPORTER PERMEASE PROTEIN DRRC-RELATED"/>
    <property type="match status" value="1"/>
</dbReference>
<dbReference type="Proteomes" id="UP000198649">
    <property type="component" value="Unassembled WGS sequence"/>
</dbReference>
<evidence type="ECO:0000256" key="1">
    <source>
        <dbReference type="ARBA" id="ARBA00004141"/>
    </source>
</evidence>
<organism evidence="8 9">
    <name type="scientific">Nocardioides psychrotolerans</name>
    <dbReference type="NCBI Taxonomy" id="1005945"/>
    <lineage>
        <taxon>Bacteria</taxon>
        <taxon>Bacillati</taxon>
        <taxon>Actinomycetota</taxon>
        <taxon>Actinomycetes</taxon>
        <taxon>Propionibacteriales</taxon>
        <taxon>Nocardioidaceae</taxon>
        <taxon>Nocardioides</taxon>
    </lineage>
</organism>
<keyword evidence="9" id="KW-1185">Reference proteome</keyword>